<dbReference type="PANTHER" id="PTHR33096">
    <property type="entry name" value="CXC2 DOMAIN-CONTAINING PROTEIN"/>
    <property type="match status" value="1"/>
</dbReference>
<evidence type="ECO:0000313" key="3">
    <source>
        <dbReference type="EMBL" id="KAH8073022.1"/>
    </source>
</evidence>
<comment type="caution">
    <text evidence="3">The sequence shown here is derived from an EMBL/GenBank/DDBJ whole genome shotgun (WGS) entry which is preliminary data.</text>
</comment>
<evidence type="ECO:0000259" key="2">
    <source>
        <dbReference type="Pfam" id="PF18803"/>
    </source>
</evidence>
<feature type="compositionally biased region" description="Basic and acidic residues" evidence="1">
    <location>
        <begin position="1"/>
        <end position="14"/>
    </location>
</feature>
<evidence type="ECO:0000313" key="4">
    <source>
        <dbReference type="Proteomes" id="UP000813824"/>
    </source>
</evidence>
<name>A0A8K0XJQ4_9AGAR</name>
<feature type="domain" description="CxC2-like cysteine cluster KDZ transposase-associated" evidence="2">
    <location>
        <begin position="229"/>
        <end position="309"/>
    </location>
</feature>
<feature type="compositionally biased region" description="Low complexity" evidence="1">
    <location>
        <begin position="213"/>
        <end position="225"/>
    </location>
</feature>
<feature type="region of interest" description="Disordered" evidence="1">
    <location>
        <begin position="41"/>
        <end position="74"/>
    </location>
</feature>
<dbReference type="OrthoDB" id="3143151at2759"/>
<dbReference type="PANTHER" id="PTHR33096:SF1">
    <property type="entry name" value="CXC1-LIKE CYSTEINE CLUSTER ASSOCIATED WITH KDZ TRANSPOSASES DOMAIN-CONTAINING PROTEIN"/>
    <property type="match status" value="1"/>
</dbReference>
<dbReference type="InterPro" id="IPR040521">
    <property type="entry name" value="KDZ"/>
</dbReference>
<dbReference type="Proteomes" id="UP000813824">
    <property type="component" value="Unassembled WGS sequence"/>
</dbReference>
<feature type="compositionally biased region" description="Basic and acidic residues" evidence="1">
    <location>
        <begin position="182"/>
        <end position="191"/>
    </location>
</feature>
<gene>
    <name evidence="3" type="ORF">BXZ70DRAFT_911614</name>
</gene>
<feature type="compositionally biased region" description="Polar residues" evidence="1">
    <location>
        <begin position="61"/>
        <end position="74"/>
    </location>
</feature>
<feature type="compositionally biased region" description="Low complexity" evidence="1">
    <location>
        <begin position="1002"/>
        <end position="1012"/>
    </location>
</feature>
<reference evidence="3" key="1">
    <citation type="journal article" date="2021" name="New Phytol.">
        <title>Evolutionary innovations through gain and loss of genes in the ectomycorrhizal Boletales.</title>
        <authorList>
            <person name="Wu G."/>
            <person name="Miyauchi S."/>
            <person name="Morin E."/>
            <person name="Kuo A."/>
            <person name="Drula E."/>
            <person name="Varga T."/>
            <person name="Kohler A."/>
            <person name="Feng B."/>
            <person name="Cao Y."/>
            <person name="Lipzen A."/>
            <person name="Daum C."/>
            <person name="Hundley H."/>
            <person name="Pangilinan J."/>
            <person name="Johnson J."/>
            <person name="Barry K."/>
            <person name="LaButti K."/>
            <person name="Ng V."/>
            <person name="Ahrendt S."/>
            <person name="Min B."/>
            <person name="Choi I.G."/>
            <person name="Park H."/>
            <person name="Plett J.M."/>
            <person name="Magnuson J."/>
            <person name="Spatafora J.W."/>
            <person name="Nagy L.G."/>
            <person name="Henrissat B."/>
            <person name="Grigoriev I.V."/>
            <person name="Yang Z.L."/>
            <person name="Xu J."/>
            <person name="Martin F.M."/>
        </authorList>
    </citation>
    <scope>NUCLEOTIDE SEQUENCE</scope>
    <source>
        <strain evidence="3">KKN 215</strain>
    </source>
</reference>
<evidence type="ECO:0000256" key="1">
    <source>
        <dbReference type="SAM" id="MobiDB-lite"/>
    </source>
</evidence>
<dbReference type="AlphaFoldDB" id="A0A8K0XJQ4"/>
<dbReference type="Pfam" id="PF18758">
    <property type="entry name" value="KDZ"/>
    <property type="match status" value="1"/>
</dbReference>
<dbReference type="EMBL" id="JAEVFJ010000075">
    <property type="protein sequence ID" value="KAH8073022.1"/>
    <property type="molecule type" value="Genomic_DNA"/>
</dbReference>
<organism evidence="3 4">
    <name type="scientific">Cristinia sonorae</name>
    <dbReference type="NCBI Taxonomy" id="1940300"/>
    <lineage>
        <taxon>Eukaryota</taxon>
        <taxon>Fungi</taxon>
        <taxon>Dikarya</taxon>
        <taxon>Basidiomycota</taxon>
        <taxon>Agaricomycotina</taxon>
        <taxon>Agaricomycetes</taxon>
        <taxon>Agaricomycetidae</taxon>
        <taxon>Agaricales</taxon>
        <taxon>Pleurotineae</taxon>
        <taxon>Stephanosporaceae</taxon>
        <taxon>Cristinia</taxon>
    </lineage>
</organism>
<protein>
    <recommendedName>
        <fullName evidence="2">CxC2-like cysteine cluster KDZ transposase-associated domain-containing protein</fullName>
    </recommendedName>
</protein>
<feature type="compositionally biased region" description="Acidic residues" evidence="1">
    <location>
        <begin position="192"/>
        <end position="209"/>
    </location>
</feature>
<feature type="region of interest" description="Disordered" evidence="1">
    <location>
        <begin position="995"/>
        <end position="1027"/>
    </location>
</feature>
<dbReference type="InterPro" id="IPR041457">
    <property type="entry name" value="CxC2_KDZ-assoc"/>
</dbReference>
<dbReference type="Pfam" id="PF18803">
    <property type="entry name" value="CxC2"/>
    <property type="match status" value="1"/>
</dbReference>
<proteinExistence type="predicted"/>
<feature type="region of interest" description="Disordered" evidence="1">
    <location>
        <begin position="181"/>
        <end position="225"/>
    </location>
</feature>
<keyword evidence="4" id="KW-1185">Reference proteome</keyword>
<sequence length="1226" mass="139517">MPSYDISDKPRGQDWETVQQINRPGRRARAVVTTFQLCKTVKRTRAGSGSTPSKRSRTEAEGSTSGPQESGYDENTNYVDIAHALRHQRASPKSKTQQDFMQDWLPKQNEYLQAILESEAPWGDESPVCSQCTQPAQFRFQPFHRMDEWQGEYFHPCSKWQLRVGLYISFGHGGDSCGGYEQEERVERVDREEDNVETEEDEEEEDVDDIPGQSSSEFQPEQSQDSFKNPILTVVHTNGLHFIQARFCVCRCEPLDRQCIAAGLYPASQRRVRTVFTQQVLDDCILDRVECKTTTHNYFAKLRRLTSDTFPHLVADRYRELLRCVRQWIWIRARMKSGTAHDNPEGKDIMPGGLVTWMYVIQLIKDGNFKQEHLQYKANIFDVRLSDGLGFMVGSMEYLKHLKETINQPIEVSDCREHRAVTQTHVKRNNLASTGIGAVACARHGCFVPHSVVDFQKGERQANMDYAFVNAVKFWGGRLTVVQSFYDVACQWHKNLRTRLAQYQTLRLDWDVIIRYCIGQWHVHGHKKECFTRYSPLFVPGIGWVDGEIIETLWSSLNEVSSSLRAMGTAHRQESMDMHMEDLNMKKMVSIVPSIGKKYIRAVDGYLESDLAFTQIQTTELVKEHEATWLEQANAALQGRAANMANVDMMAVFDMDDSKAPRMADILLRLTTQERGPTVGQTDWLSEGISIQEAQLSLAFDIRKAGRKPTKEEALTFANRRNRLANRIDAFQGLAEQYLPGEDEVHNTVVAAGLLDESDDEGVSRGDNETDGRAATLQDVTDVQPEHRPIHLPSTIESQQLSPSLIELRAREMELRKGQANDKLRDIRLGVAHRSFLFRTSLRHAHNYAGTTRAHRQTNLQPGRRSMLRLAVDEAEITSLAIYRPLLHSDVRADTTAIDFNQPGSRNTALSWIWWEEEVTLLQKEADWVRRFFRHQKKTWEHRAGAASHPGYRGYAQSRARTWQELEATAQENLQKLPQYKQKVVDRFQFKHHDWQPPPSTPTLAPASATTPSPSPTPPDIAGDSAEAGMEVCWRAEQALQVLDDDPSELRMAQFRNGLAREMFEFRVLYGEIGCMLAVSGEAATVECPRIMVELHRTIKDITNGGRQGSAVRPMDLVALLRLKDSHHPEFSYEECFSTSSAKTWWEWSDDPASFIPSSWWTDPKPEHTTMVYLSTAEMADMLIKIKEISTGAKIRRGQIEQLTDALVDFGNDKSSGSQRGGPSGS</sequence>
<feature type="region of interest" description="Disordered" evidence="1">
    <location>
        <begin position="1"/>
        <end position="29"/>
    </location>
</feature>
<accession>A0A8K0XJQ4</accession>